<sequence length="97" mass="10967">IIYISIMATVQKTKKPKTNSFTFILDQTLNKYNLSAELNLLQLCAYADELNLAMPKNNTDEAIVTASSHISQFHKELAEAEIDSKQIYIYAKLPEVT</sequence>
<reference evidence="1" key="1">
    <citation type="submission" date="2021-06" db="EMBL/GenBank/DDBJ databases">
        <authorList>
            <person name="Kallberg Y."/>
            <person name="Tangrot J."/>
            <person name="Rosling A."/>
        </authorList>
    </citation>
    <scope>NUCLEOTIDE SEQUENCE</scope>
    <source>
        <strain evidence="1">FL966</strain>
    </source>
</reference>
<dbReference type="OrthoDB" id="2438387at2759"/>
<keyword evidence="2" id="KW-1185">Reference proteome</keyword>
<dbReference type="AlphaFoldDB" id="A0A9N9DLX6"/>
<proteinExistence type="predicted"/>
<protein>
    <submittedName>
        <fullName evidence="1">24559_t:CDS:1</fullName>
    </submittedName>
</protein>
<dbReference type="Proteomes" id="UP000789759">
    <property type="component" value="Unassembled WGS sequence"/>
</dbReference>
<dbReference type="EMBL" id="CAJVQA010006469">
    <property type="protein sequence ID" value="CAG8641244.1"/>
    <property type="molecule type" value="Genomic_DNA"/>
</dbReference>
<gene>
    <name evidence="1" type="ORF">CPELLU_LOCUS8869</name>
</gene>
<evidence type="ECO:0000313" key="1">
    <source>
        <dbReference type="EMBL" id="CAG8641244.1"/>
    </source>
</evidence>
<name>A0A9N9DLX6_9GLOM</name>
<organism evidence="1 2">
    <name type="scientific">Cetraspora pellucida</name>
    <dbReference type="NCBI Taxonomy" id="1433469"/>
    <lineage>
        <taxon>Eukaryota</taxon>
        <taxon>Fungi</taxon>
        <taxon>Fungi incertae sedis</taxon>
        <taxon>Mucoromycota</taxon>
        <taxon>Glomeromycotina</taxon>
        <taxon>Glomeromycetes</taxon>
        <taxon>Diversisporales</taxon>
        <taxon>Gigasporaceae</taxon>
        <taxon>Cetraspora</taxon>
    </lineage>
</organism>
<evidence type="ECO:0000313" key="2">
    <source>
        <dbReference type="Proteomes" id="UP000789759"/>
    </source>
</evidence>
<accession>A0A9N9DLX6</accession>
<feature type="non-terminal residue" evidence="1">
    <location>
        <position position="97"/>
    </location>
</feature>
<comment type="caution">
    <text evidence="1">The sequence shown here is derived from an EMBL/GenBank/DDBJ whole genome shotgun (WGS) entry which is preliminary data.</text>
</comment>